<keyword evidence="1" id="KW-0597">Phosphoprotein</keyword>
<feature type="region of interest" description="Disordered" evidence="5">
    <location>
        <begin position="1"/>
        <end position="187"/>
    </location>
</feature>
<evidence type="ECO:0000313" key="7">
    <source>
        <dbReference type="EMBL" id="GFS36595.1"/>
    </source>
</evidence>
<feature type="compositionally biased region" description="Basic and acidic residues" evidence="5">
    <location>
        <begin position="86"/>
        <end position="149"/>
    </location>
</feature>
<feature type="domain" description="RRM" evidence="6">
    <location>
        <begin position="514"/>
        <end position="574"/>
    </location>
</feature>
<feature type="compositionally biased region" description="Basic and acidic residues" evidence="5">
    <location>
        <begin position="161"/>
        <end position="185"/>
    </location>
</feature>
<dbReference type="InterPro" id="IPR006509">
    <property type="entry name" value="RBM39_SF"/>
</dbReference>
<comment type="caution">
    <text evidence="7">The sequence shown here is derived from an EMBL/GenBank/DDBJ whole genome shotgun (WGS) entry which is preliminary data.</text>
</comment>
<dbReference type="InterPro" id="IPR029123">
    <property type="entry name" value="RBM39_linker"/>
</dbReference>
<keyword evidence="8" id="KW-1185">Reference proteome</keyword>
<protein>
    <submittedName>
        <fullName evidence="7">Splicing factor, CC1-like protein</fullName>
    </submittedName>
</protein>
<keyword evidence="3 4" id="KW-0694">RNA-binding</keyword>
<dbReference type="GO" id="GO:0003723">
    <property type="term" value="F:RNA binding"/>
    <property type="evidence" value="ECO:0007669"/>
    <property type="project" value="UniProtKB-UniRule"/>
</dbReference>
<reference evidence="8" key="1">
    <citation type="submission" date="2019-07" db="EMBL/GenBank/DDBJ databases">
        <title>De Novo Assembly of kiwifruit Actinidia rufa.</title>
        <authorList>
            <person name="Sugita-Konishi S."/>
            <person name="Sato K."/>
            <person name="Mori E."/>
            <person name="Abe Y."/>
            <person name="Kisaki G."/>
            <person name="Hamano K."/>
            <person name="Suezawa K."/>
            <person name="Otani M."/>
            <person name="Fukuda T."/>
            <person name="Manabe T."/>
            <person name="Gomi K."/>
            <person name="Tabuchi M."/>
            <person name="Akimitsu K."/>
            <person name="Kataoka I."/>
        </authorList>
    </citation>
    <scope>NUCLEOTIDE SEQUENCE [LARGE SCALE GENOMIC DNA]</scope>
    <source>
        <strain evidence="8">cv. Fuchu</strain>
    </source>
</reference>
<dbReference type="InterPro" id="IPR012677">
    <property type="entry name" value="Nucleotide-bd_a/b_plait_sf"/>
</dbReference>
<dbReference type="InterPro" id="IPR000504">
    <property type="entry name" value="RRM_dom"/>
</dbReference>
<evidence type="ECO:0000256" key="3">
    <source>
        <dbReference type="ARBA" id="ARBA00022884"/>
    </source>
</evidence>
<dbReference type="InterPro" id="IPR035979">
    <property type="entry name" value="RBD_domain_sf"/>
</dbReference>
<evidence type="ECO:0000256" key="5">
    <source>
        <dbReference type="SAM" id="MobiDB-lite"/>
    </source>
</evidence>
<feature type="domain" description="RRM" evidence="6">
    <location>
        <begin position="305"/>
        <end position="382"/>
    </location>
</feature>
<dbReference type="PANTHER" id="PTHR48036">
    <property type="entry name" value="SPLICING FACTOR (PAD-1), PUTATIVE (AFU_ORTHOLOGUE AFUA_1G15810)-RELATED"/>
    <property type="match status" value="1"/>
</dbReference>
<dbReference type="Pfam" id="PF15519">
    <property type="entry name" value="RBM39linker"/>
    <property type="match status" value="1"/>
</dbReference>
<dbReference type="SMART" id="SM00360">
    <property type="entry name" value="RRM"/>
    <property type="match status" value="2"/>
</dbReference>
<name>A0A7J0DK11_9ERIC</name>
<dbReference type="SUPFAM" id="SSF54928">
    <property type="entry name" value="RNA-binding domain, RBD"/>
    <property type="match status" value="2"/>
</dbReference>
<evidence type="ECO:0000313" key="8">
    <source>
        <dbReference type="Proteomes" id="UP000585474"/>
    </source>
</evidence>
<keyword evidence="2" id="KW-0677">Repeat</keyword>
<gene>
    <name evidence="7" type="ORF">Acr_00g0046880</name>
</gene>
<organism evidence="7 8">
    <name type="scientific">Actinidia rufa</name>
    <dbReference type="NCBI Taxonomy" id="165716"/>
    <lineage>
        <taxon>Eukaryota</taxon>
        <taxon>Viridiplantae</taxon>
        <taxon>Streptophyta</taxon>
        <taxon>Embryophyta</taxon>
        <taxon>Tracheophyta</taxon>
        <taxon>Spermatophyta</taxon>
        <taxon>Magnoliopsida</taxon>
        <taxon>eudicotyledons</taxon>
        <taxon>Gunneridae</taxon>
        <taxon>Pentapetalae</taxon>
        <taxon>asterids</taxon>
        <taxon>Ericales</taxon>
        <taxon>Actinidiaceae</taxon>
        <taxon>Actinidia</taxon>
    </lineage>
</organism>
<evidence type="ECO:0000256" key="4">
    <source>
        <dbReference type="PROSITE-ProRule" id="PRU00176"/>
    </source>
</evidence>
<dbReference type="AlphaFoldDB" id="A0A7J0DK11"/>
<dbReference type="FunFam" id="3.30.70.330:FF:000326">
    <property type="entry name" value="RNA-binding protein 39 isoform X1"/>
    <property type="match status" value="1"/>
</dbReference>
<dbReference type="GO" id="GO:0005634">
    <property type="term" value="C:nucleus"/>
    <property type="evidence" value="ECO:0007669"/>
    <property type="project" value="InterPro"/>
</dbReference>
<dbReference type="PROSITE" id="PS50102">
    <property type="entry name" value="RRM"/>
    <property type="match status" value="2"/>
</dbReference>
<sequence>MDFDEYEYLEKTVEESERGGSSSKKSAEKTEKGYRRKERSAEDNSGGDEDRKRTRSRGEEERERHRDERERSSRSERDRNRHRNSRDRDRESERERERGSREKEREIERDREKIDKEKEREWREKEKEREREERERERRERDKERDRERSRRSRSRSKSSRRQDSDRERERAILREGERDLESRENSFVGEGEAIPVRVEEDRKLAAVSDNEPQVGGDVRKLQDRVPVVVVVDPLLAGDERVEDGEDLVSSVERRVGLASPDREGATSNEALKKVAFPFHKLNLIRRFKEKKEVEPEADPERDQRTVFAYQMPLKATERDVYEFFSKAGKVRDVRLIMDRNSRRSKGVGYIEFYDAMSVPMAIALSGHLLLGQPVMVKPSEAEKNLVQSNTSGGSSAVGPYGAVDRKLYVGNLHFNMTEFQLKQSFILYMPRPFLIMAFHCFSILWVGLEMKVPLGQDGFGVRAYIYVYLWVWVWVSVDSGAGGSAGGGMECWLRRWWCMEAWALEGAVMEELEIFEAFGPVELVQLPTDPETGHCKGFGFIQFVELDHAKAAQSLNGKLEIAGRIIKVSSVTDHVGVQDSGAKAADFDDDEGGGLSLNAQARALLMQKLDRSGIATSIAGPLGVQPLNGKSSSQQGITLPFNGQTAVPAPALPVLVTSVATEPIGKPSECLLLKNMFDPATETDPEFDLDIRDDVQEECSNYGKVKHIYVNK</sequence>
<accession>A0A7J0DK11</accession>
<dbReference type="Pfam" id="PF00076">
    <property type="entry name" value="RRM_1"/>
    <property type="match status" value="2"/>
</dbReference>
<dbReference type="GO" id="GO:0006397">
    <property type="term" value="P:mRNA processing"/>
    <property type="evidence" value="ECO:0007669"/>
    <property type="project" value="InterPro"/>
</dbReference>
<evidence type="ECO:0000256" key="1">
    <source>
        <dbReference type="ARBA" id="ARBA00022553"/>
    </source>
</evidence>
<dbReference type="Proteomes" id="UP000585474">
    <property type="component" value="Unassembled WGS sequence"/>
</dbReference>
<proteinExistence type="predicted"/>
<feature type="compositionally biased region" description="Basic and acidic residues" evidence="5">
    <location>
        <begin position="48"/>
        <end position="79"/>
    </location>
</feature>
<dbReference type="OrthoDB" id="8123449at2759"/>
<feature type="compositionally biased region" description="Basic and acidic residues" evidence="5">
    <location>
        <begin position="8"/>
        <end position="18"/>
    </location>
</feature>
<evidence type="ECO:0000256" key="2">
    <source>
        <dbReference type="ARBA" id="ARBA00022737"/>
    </source>
</evidence>
<dbReference type="Gene3D" id="3.30.70.330">
    <property type="match status" value="3"/>
</dbReference>
<feature type="compositionally biased region" description="Basic residues" evidence="5">
    <location>
        <begin position="150"/>
        <end position="160"/>
    </location>
</feature>
<dbReference type="CDD" id="cd12283">
    <property type="entry name" value="RRM1_RBM39_like"/>
    <property type="match status" value="1"/>
</dbReference>
<evidence type="ECO:0000259" key="6">
    <source>
        <dbReference type="PROSITE" id="PS50102"/>
    </source>
</evidence>
<dbReference type="EMBL" id="BJWL01000257">
    <property type="protein sequence ID" value="GFS36595.1"/>
    <property type="molecule type" value="Genomic_DNA"/>
</dbReference>